<dbReference type="Gene3D" id="1.10.150.900">
    <property type="match status" value="1"/>
</dbReference>
<keyword evidence="7 10" id="KW-0862">Zinc</keyword>
<evidence type="ECO:0000256" key="10">
    <source>
        <dbReference type="PIRSR" id="PIRSR036696-2"/>
    </source>
</evidence>
<evidence type="ECO:0000256" key="2">
    <source>
        <dbReference type="ARBA" id="ARBA00006247"/>
    </source>
</evidence>
<proteinExistence type="inferred from homology"/>
<dbReference type="NCBIfam" id="TIGR01880">
    <property type="entry name" value="Ac-peptdase-euk"/>
    <property type="match status" value="1"/>
</dbReference>
<dbReference type="FunFam" id="3.30.70.360:FF:000005">
    <property type="entry name" value="Putative Aminoacylase-1"/>
    <property type="match status" value="1"/>
</dbReference>
<dbReference type="EC" id="3.5.1.14" evidence="3"/>
<feature type="binding site" evidence="10">
    <location>
        <position position="147"/>
    </location>
    <ligand>
        <name>Zn(2+)</name>
        <dbReference type="ChEBI" id="CHEBI:29105"/>
        <label>2</label>
    </ligand>
</feature>
<dbReference type="SUPFAM" id="SSF53187">
    <property type="entry name" value="Zn-dependent exopeptidases"/>
    <property type="match status" value="1"/>
</dbReference>
<comment type="similarity">
    <text evidence="2">Belongs to the peptidase M20A family.</text>
</comment>
<dbReference type="GO" id="GO:0004046">
    <property type="term" value="F:aminoacylase activity"/>
    <property type="evidence" value="ECO:0007669"/>
    <property type="project" value="UniProtKB-EC"/>
</dbReference>
<dbReference type="InterPro" id="IPR036264">
    <property type="entry name" value="Bact_exopeptidase_dim_dom"/>
</dbReference>
<dbReference type="PANTHER" id="PTHR45892:SF1">
    <property type="entry name" value="AMINOACYLASE-1"/>
    <property type="match status" value="1"/>
</dbReference>
<evidence type="ECO:0000256" key="3">
    <source>
        <dbReference type="ARBA" id="ARBA00011913"/>
    </source>
</evidence>
<keyword evidence="13" id="KW-1185">Reference proteome</keyword>
<dbReference type="GO" id="GO:0005737">
    <property type="term" value="C:cytoplasm"/>
    <property type="evidence" value="ECO:0007669"/>
    <property type="project" value="UniProtKB-SubCell"/>
</dbReference>
<name>A0A0L0RW16_ALLM3</name>
<dbReference type="eggNOG" id="KOG2275">
    <property type="taxonomic scope" value="Eukaryota"/>
</dbReference>
<evidence type="ECO:0000256" key="9">
    <source>
        <dbReference type="PIRSR" id="PIRSR036696-1"/>
    </source>
</evidence>
<evidence type="ECO:0000256" key="5">
    <source>
        <dbReference type="ARBA" id="ARBA00022723"/>
    </source>
</evidence>
<evidence type="ECO:0000256" key="4">
    <source>
        <dbReference type="ARBA" id="ARBA00022490"/>
    </source>
</evidence>
<dbReference type="InterPro" id="IPR001261">
    <property type="entry name" value="ArgE/DapE_CS"/>
</dbReference>
<dbReference type="Gene3D" id="3.40.630.10">
    <property type="entry name" value="Zn peptidases"/>
    <property type="match status" value="1"/>
</dbReference>
<dbReference type="InterPro" id="IPR010159">
    <property type="entry name" value="N-acyl_aa_amidohydrolase"/>
</dbReference>
<evidence type="ECO:0000313" key="12">
    <source>
        <dbReference type="EMBL" id="KNE54281.1"/>
    </source>
</evidence>
<dbReference type="InterPro" id="IPR052083">
    <property type="entry name" value="Aminoacylase-1_M20A"/>
</dbReference>
<feature type="binding site" evidence="10">
    <location>
        <position position="111"/>
    </location>
    <ligand>
        <name>Zn(2+)</name>
        <dbReference type="ChEBI" id="CHEBI:29105"/>
        <label>1</label>
    </ligand>
</feature>
<dbReference type="PROSITE" id="PS00759">
    <property type="entry name" value="ARGE_DAPE_CPG2_2"/>
    <property type="match status" value="1"/>
</dbReference>
<dbReference type="AlphaFoldDB" id="A0A0L0RW16"/>
<protein>
    <recommendedName>
        <fullName evidence="3">N-acyl-aliphatic-L-amino acid amidohydrolase</fullName>
        <ecNumber evidence="3">3.5.1.14</ecNumber>
    </recommendedName>
    <alternativeName>
        <fullName evidence="8">N-acyl-L-amino-acid amidohydrolase</fullName>
    </alternativeName>
</protein>
<feature type="active site" description="Proton acceptor" evidence="9">
    <location>
        <position position="146"/>
    </location>
</feature>
<organism evidence="12 13">
    <name type="scientific">Allomyces macrogynus (strain ATCC 38327)</name>
    <name type="common">Allomyces javanicus var. macrogynus</name>
    <dbReference type="NCBI Taxonomy" id="578462"/>
    <lineage>
        <taxon>Eukaryota</taxon>
        <taxon>Fungi</taxon>
        <taxon>Fungi incertae sedis</taxon>
        <taxon>Blastocladiomycota</taxon>
        <taxon>Blastocladiomycetes</taxon>
        <taxon>Blastocladiales</taxon>
        <taxon>Blastocladiaceae</taxon>
        <taxon>Allomyces</taxon>
    </lineage>
</organism>
<feature type="binding site" evidence="10">
    <location>
        <position position="174"/>
    </location>
    <ligand>
        <name>Zn(2+)</name>
        <dbReference type="ChEBI" id="CHEBI:29105"/>
        <label>1</label>
    </ligand>
</feature>
<dbReference type="EMBL" id="GG745328">
    <property type="protein sequence ID" value="KNE54281.1"/>
    <property type="molecule type" value="Genomic_DNA"/>
</dbReference>
<dbReference type="Pfam" id="PF01546">
    <property type="entry name" value="Peptidase_M20"/>
    <property type="match status" value="1"/>
</dbReference>
<dbReference type="Gene3D" id="3.30.70.360">
    <property type="match status" value="1"/>
</dbReference>
<dbReference type="OrthoDB" id="3064516at2759"/>
<evidence type="ECO:0000259" key="11">
    <source>
        <dbReference type="Pfam" id="PF07687"/>
    </source>
</evidence>
<gene>
    <name evidence="12" type="ORF">AMAG_17645</name>
</gene>
<dbReference type="VEuPathDB" id="FungiDB:AMAG_17645"/>
<dbReference type="InterPro" id="IPR011650">
    <property type="entry name" value="Peptidase_M20_dimer"/>
</dbReference>
<sequence>MTDTAAEHIAVTNFRRYLRVKTVHPEPDYVGAEALLREFGRDLGLEAQVHNVVPGKPIVILTWRGTHGKSLKSLVLNSHIDVVPVFREFWTQDPFAANKVNGRIYARGAQDMKCVGIQYLEAIRVLKLQRGYMPKRDIHVMFVPDEEIGGHDGMEKFIHTPEWTALNAGLVLDEGLGNPENAYKVYHGERAPWWIKVSVKGETGHGSQFIENTPGPKLQRVMAKFLAFRDEQEAQLKAGVHADGRPFSLGDVTTVNLTMLSGGVQWNVIPNQLDMGFDIRISPRMPLAKFRALLDAWCASEEGVSYEFIQLTPCNFVTPLDNNPWWHALQATAKARGVALDPTVFPAATDSRYVRRARVPALGISPMRNTPVLLHCHDEYLDESMFLEGLEFYTALLPRLDEVVDPTAEDPKLWTLEC</sequence>
<keyword evidence="4" id="KW-0963">Cytoplasm</keyword>
<feature type="domain" description="Peptidase M20 dimerisation" evidence="11">
    <location>
        <begin position="189"/>
        <end position="301"/>
    </location>
</feature>
<accession>A0A0L0RW16</accession>
<evidence type="ECO:0000256" key="7">
    <source>
        <dbReference type="ARBA" id="ARBA00022833"/>
    </source>
</evidence>
<dbReference type="FunFam" id="3.40.630.10:FF:000019">
    <property type="entry name" value="Aminoacylase 1"/>
    <property type="match status" value="1"/>
</dbReference>
<comment type="cofactor">
    <cofactor evidence="10">
        <name>Zn(2+)</name>
        <dbReference type="ChEBI" id="CHEBI:29105"/>
    </cofactor>
    <text evidence="10">Binds 2 Zn(2+) ions per subunit.</text>
</comment>
<keyword evidence="6 12" id="KW-0378">Hydrolase</keyword>
<reference evidence="12 13" key="1">
    <citation type="submission" date="2009-11" db="EMBL/GenBank/DDBJ databases">
        <title>Annotation of Allomyces macrogynus ATCC 38327.</title>
        <authorList>
            <consortium name="The Broad Institute Genome Sequencing Platform"/>
            <person name="Russ C."/>
            <person name="Cuomo C."/>
            <person name="Burger G."/>
            <person name="Gray M.W."/>
            <person name="Holland P.W.H."/>
            <person name="King N."/>
            <person name="Lang F.B.F."/>
            <person name="Roger A.J."/>
            <person name="Ruiz-Trillo I."/>
            <person name="Young S.K."/>
            <person name="Zeng Q."/>
            <person name="Gargeya S."/>
            <person name="Fitzgerald M."/>
            <person name="Haas B."/>
            <person name="Abouelleil A."/>
            <person name="Alvarado L."/>
            <person name="Arachchi H.M."/>
            <person name="Berlin A."/>
            <person name="Chapman S.B."/>
            <person name="Gearin G."/>
            <person name="Goldberg J."/>
            <person name="Griggs A."/>
            <person name="Gujja S."/>
            <person name="Hansen M."/>
            <person name="Heiman D."/>
            <person name="Howarth C."/>
            <person name="Larimer J."/>
            <person name="Lui A."/>
            <person name="MacDonald P.J.P."/>
            <person name="McCowen C."/>
            <person name="Montmayeur A."/>
            <person name="Murphy C."/>
            <person name="Neiman D."/>
            <person name="Pearson M."/>
            <person name="Priest M."/>
            <person name="Roberts A."/>
            <person name="Saif S."/>
            <person name="Shea T."/>
            <person name="Sisk P."/>
            <person name="Stolte C."/>
            <person name="Sykes S."/>
            <person name="Wortman J."/>
            <person name="Nusbaum C."/>
            <person name="Birren B."/>
        </authorList>
    </citation>
    <scope>NUCLEOTIDE SEQUENCE [LARGE SCALE GENOMIC DNA]</scope>
    <source>
        <strain evidence="12 13">ATCC 38327</strain>
    </source>
</reference>
<dbReference type="InterPro" id="IPR002933">
    <property type="entry name" value="Peptidase_M20"/>
</dbReference>
<dbReference type="Proteomes" id="UP000054350">
    <property type="component" value="Unassembled WGS sequence"/>
</dbReference>
<dbReference type="OMA" id="GTDAKQF"/>
<dbReference type="GO" id="GO:0006520">
    <property type="term" value="P:amino acid metabolic process"/>
    <property type="evidence" value="ECO:0007669"/>
    <property type="project" value="InterPro"/>
</dbReference>
<feature type="active site" evidence="9">
    <location>
        <position position="81"/>
    </location>
</feature>
<evidence type="ECO:0000313" key="13">
    <source>
        <dbReference type="Proteomes" id="UP000054350"/>
    </source>
</evidence>
<feature type="binding site" evidence="10">
    <location>
        <position position="375"/>
    </location>
    <ligand>
        <name>Zn(2+)</name>
        <dbReference type="ChEBI" id="CHEBI:29105"/>
        <label>2</label>
    </ligand>
</feature>
<evidence type="ECO:0000256" key="1">
    <source>
        <dbReference type="ARBA" id="ARBA00004496"/>
    </source>
</evidence>
<evidence type="ECO:0000256" key="8">
    <source>
        <dbReference type="ARBA" id="ARBA00029656"/>
    </source>
</evidence>
<feature type="binding site" evidence="10">
    <location>
        <position position="111"/>
    </location>
    <ligand>
        <name>Zn(2+)</name>
        <dbReference type="ChEBI" id="CHEBI:29105"/>
        <label>2</label>
    </ligand>
</feature>
<dbReference type="GO" id="GO:0046872">
    <property type="term" value="F:metal ion binding"/>
    <property type="evidence" value="ECO:0007669"/>
    <property type="project" value="UniProtKB-KW"/>
</dbReference>
<dbReference type="SUPFAM" id="SSF55031">
    <property type="entry name" value="Bacterial exopeptidase dimerisation domain"/>
    <property type="match status" value="1"/>
</dbReference>
<evidence type="ECO:0000256" key="6">
    <source>
        <dbReference type="ARBA" id="ARBA00022801"/>
    </source>
</evidence>
<comment type="subcellular location">
    <subcellularLocation>
        <location evidence="1">Cytoplasm</location>
    </subcellularLocation>
</comment>
<feature type="binding site" evidence="10">
    <location>
        <position position="79"/>
    </location>
    <ligand>
        <name>Zn(2+)</name>
        <dbReference type="ChEBI" id="CHEBI:29105"/>
        <label>1</label>
    </ligand>
</feature>
<dbReference type="Pfam" id="PF07687">
    <property type="entry name" value="M20_dimer"/>
    <property type="match status" value="1"/>
</dbReference>
<dbReference type="PIRSF" id="PIRSF036696">
    <property type="entry name" value="ACY-1"/>
    <property type="match status" value="1"/>
</dbReference>
<dbReference type="PANTHER" id="PTHR45892">
    <property type="entry name" value="AMINOACYLASE-1"/>
    <property type="match status" value="1"/>
</dbReference>
<keyword evidence="5 10" id="KW-0479">Metal-binding</keyword>
<dbReference type="STRING" id="578462.A0A0L0RW16"/>
<reference evidence="13" key="2">
    <citation type="submission" date="2009-11" db="EMBL/GenBank/DDBJ databases">
        <title>The Genome Sequence of Allomyces macrogynus strain ATCC 38327.</title>
        <authorList>
            <consortium name="The Broad Institute Genome Sequencing Platform"/>
            <person name="Russ C."/>
            <person name="Cuomo C."/>
            <person name="Shea T."/>
            <person name="Young S.K."/>
            <person name="Zeng Q."/>
            <person name="Koehrsen M."/>
            <person name="Haas B."/>
            <person name="Borodovsky M."/>
            <person name="Guigo R."/>
            <person name="Alvarado L."/>
            <person name="Berlin A."/>
            <person name="Borenstein D."/>
            <person name="Chen Z."/>
            <person name="Engels R."/>
            <person name="Freedman E."/>
            <person name="Gellesch M."/>
            <person name="Goldberg J."/>
            <person name="Griggs A."/>
            <person name="Gujja S."/>
            <person name="Heiman D."/>
            <person name="Hepburn T."/>
            <person name="Howarth C."/>
            <person name="Jen D."/>
            <person name="Larson L."/>
            <person name="Lewis B."/>
            <person name="Mehta T."/>
            <person name="Park D."/>
            <person name="Pearson M."/>
            <person name="Roberts A."/>
            <person name="Saif S."/>
            <person name="Shenoy N."/>
            <person name="Sisk P."/>
            <person name="Stolte C."/>
            <person name="Sykes S."/>
            <person name="Walk T."/>
            <person name="White J."/>
            <person name="Yandava C."/>
            <person name="Burger G."/>
            <person name="Gray M.W."/>
            <person name="Holland P.W.H."/>
            <person name="King N."/>
            <person name="Lang F.B.F."/>
            <person name="Roger A.J."/>
            <person name="Ruiz-Trillo I."/>
            <person name="Lander E."/>
            <person name="Nusbaum C."/>
        </authorList>
    </citation>
    <scope>NUCLEOTIDE SEQUENCE [LARGE SCALE GENOMIC DNA]</scope>
    <source>
        <strain evidence="13">ATCC 38327</strain>
    </source>
</reference>